<dbReference type="InterPro" id="IPR013785">
    <property type="entry name" value="Aldolase_TIM"/>
</dbReference>
<dbReference type="SUPFAM" id="SSF102114">
    <property type="entry name" value="Radical SAM enzymes"/>
    <property type="match status" value="1"/>
</dbReference>
<dbReference type="GO" id="GO:0046872">
    <property type="term" value="F:metal ion binding"/>
    <property type="evidence" value="ECO:0007669"/>
    <property type="project" value="UniProtKB-KW"/>
</dbReference>
<evidence type="ECO:0000259" key="5">
    <source>
        <dbReference type="Pfam" id="PF04055"/>
    </source>
</evidence>
<proteinExistence type="predicted"/>
<dbReference type="InterPro" id="IPR050377">
    <property type="entry name" value="Radical_SAM_PqqE_MftC-like"/>
</dbReference>
<evidence type="ECO:0000256" key="2">
    <source>
        <dbReference type="ARBA" id="ARBA00022723"/>
    </source>
</evidence>
<dbReference type="NCBIfam" id="NF033640">
    <property type="entry name" value="N_Twi_rSAM"/>
    <property type="match status" value="1"/>
</dbReference>
<dbReference type="Gene3D" id="3.20.20.70">
    <property type="entry name" value="Aldolase class I"/>
    <property type="match status" value="2"/>
</dbReference>
<dbReference type="GO" id="GO:0051536">
    <property type="term" value="F:iron-sulfur cluster binding"/>
    <property type="evidence" value="ECO:0007669"/>
    <property type="project" value="UniProtKB-KW"/>
</dbReference>
<feature type="domain" description="4Fe4S-binding SPASM" evidence="6">
    <location>
        <begin position="8"/>
        <end position="77"/>
    </location>
</feature>
<evidence type="ECO:0000313" key="7">
    <source>
        <dbReference type="EMBL" id="CAB4128907.1"/>
    </source>
</evidence>
<dbReference type="PANTHER" id="PTHR11228">
    <property type="entry name" value="RADICAL SAM DOMAIN PROTEIN"/>
    <property type="match status" value="1"/>
</dbReference>
<name>A0A6J5L784_9CAUD</name>
<gene>
    <name evidence="7" type="ORF">UFOVP112_100</name>
</gene>
<keyword evidence="3" id="KW-0408">Iron</keyword>
<feature type="domain" description="Radical SAM core" evidence="5">
    <location>
        <begin position="119"/>
        <end position="303"/>
    </location>
</feature>
<keyword evidence="4" id="KW-0411">Iron-sulfur</keyword>
<evidence type="ECO:0000256" key="4">
    <source>
        <dbReference type="ARBA" id="ARBA00023014"/>
    </source>
</evidence>
<dbReference type="Pfam" id="PF13186">
    <property type="entry name" value="SPASM"/>
    <property type="match status" value="1"/>
</dbReference>
<keyword evidence="2" id="KW-0479">Metal-binding</keyword>
<reference evidence="7" key="1">
    <citation type="submission" date="2020-04" db="EMBL/GenBank/DDBJ databases">
        <authorList>
            <person name="Chiriac C."/>
            <person name="Salcher M."/>
            <person name="Ghai R."/>
            <person name="Kavagutti S V."/>
        </authorList>
    </citation>
    <scope>NUCLEOTIDE SEQUENCE</scope>
</reference>
<dbReference type="InterPro" id="IPR007197">
    <property type="entry name" value="rSAM"/>
</dbReference>
<protein>
    <submittedName>
        <fullName evidence="7">COG0535 Predicted Fe-S oxidoreductases</fullName>
    </submittedName>
</protein>
<dbReference type="InterPro" id="IPR058240">
    <property type="entry name" value="rSAM_sf"/>
</dbReference>
<sequence>MTLPKTICMLPWVSIEASPMGTVRPCCMAHEEITDSTGKKYDLNETNLEVAYHSEYMQNLRRQFRAGEKPATCNRCWEEEAAGRDSKRIHSQIRLKELYKQVDWTNDDPDQLWFVDLKLGNICNLKCRICGSWSSSKWAEEELAYMPKDFNKKEHIAYTWLKQGAWPRKTETFWDNMKALLPNIKYFEFTGGEPWMIQEHFDLLQYAVDQGYSKNIDIHYNTNATQDPAEYFELWENFGRVDIAFSIDNVGPRFEYERYGADWDRANVIIDTVHAKKEHMKNITTQLCFTINIQNVYYLDELLAWADTKPWNSVYFNMMHSPDHMSIQKMTPAAKELVLNKLKTTSWSDVAYREEIDSVIKFIENGTGSDGKEFLFKMKRTDEHRKENFADTHEEIAKAMGYE</sequence>
<accession>A0A6J5L784</accession>
<organism evidence="7">
    <name type="scientific">uncultured Caudovirales phage</name>
    <dbReference type="NCBI Taxonomy" id="2100421"/>
    <lineage>
        <taxon>Viruses</taxon>
        <taxon>Duplodnaviria</taxon>
        <taxon>Heunggongvirae</taxon>
        <taxon>Uroviricota</taxon>
        <taxon>Caudoviricetes</taxon>
        <taxon>Peduoviridae</taxon>
        <taxon>Maltschvirus</taxon>
        <taxon>Maltschvirus maltsch</taxon>
    </lineage>
</organism>
<evidence type="ECO:0000256" key="3">
    <source>
        <dbReference type="ARBA" id="ARBA00023004"/>
    </source>
</evidence>
<dbReference type="GO" id="GO:0003824">
    <property type="term" value="F:catalytic activity"/>
    <property type="evidence" value="ECO:0007669"/>
    <property type="project" value="InterPro"/>
</dbReference>
<keyword evidence="1" id="KW-0949">S-adenosyl-L-methionine</keyword>
<dbReference type="Pfam" id="PF04055">
    <property type="entry name" value="Radical_SAM"/>
    <property type="match status" value="1"/>
</dbReference>
<evidence type="ECO:0000259" key="6">
    <source>
        <dbReference type="Pfam" id="PF13186"/>
    </source>
</evidence>
<evidence type="ECO:0000256" key="1">
    <source>
        <dbReference type="ARBA" id="ARBA00022691"/>
    </source>
</evidence>
<dbReference type="SFLD" id="SFLDS00029">
    <property type="entry name" value="Radical_SAM"/>
    <property type="match status" value="1"/>
</dbReference>
<dbReference type="CDD" id="cd01335">
    <property type="entry name" value="Radical_SAM"/>
    <property type="match status" value="1"/>
</dbReference>
<dbReference type="InterPro" id="IPR023885">
    <property type="entry name" value="4Fe4S-binding_SPASM_dom"/>
</dbReference>
<dbReference type="EMBL" id="LR796233">
    <property type="protein sequence ID" value="CAB4128907.1"/>
    <property type="molecule type" value="Genomic_DNA"/>
</dbReference>
<dbReference type="PANTHER" id="PTHR11228:SF7">
    <property type="entry name" value="PQQA PEPTIDE CYCLASE"/>
    <property type="match status" value="1"/>
</dbReference>
<dbReference type="CDD" id="cd21109">
    <property type="entry name" value="SPASM"/>
    <property type="match status" value="1"/>
</dbReference>